<dbReference type="PATRIC" id="fig|1675527.3.peg.4905"/>
<dbReference type="EMBL" id="LFTY01000002">
    <property type="protein sequence ID" value="KMW59690.1"/>
    <property type="molecule type" value="Genomic_DNA"/>
</dbReference>
<name>A0A0J9EA84_9RHOB</name>
<proteinExistence type="predicted"/>
<keyword evidence="2" id="KW-1185">Reference proteome</keyword>
<accession>A0A0J9EA84</accession>
<comment type="caution">
    <text evidence="1">The sequence shown here is derived from an EMBL/GenBank/DDBJ whole genome shotgun (WGS) entry which is preliminary data.</text>
</comment>
<evidence type="ECO:0000313" key="2">
    <source>
        <dbReference type="Proteomes" id="UP000037178"/>
    </source>
</evidence>
<dbReference type="AlphaFoldDB" id="A0A0J9EA84"/>
<dbReference type="Proteomes" id="UP000037178">
    <property type="component" value="Unassembled WGS sequence"/>
</dbReference>
<gene>
    <name evidence="1" type="ORF">AIOL_004672</name>
</gene>
<protein>
    <submittedName>
        <fullName evidence="1">Uncharacterized protein</fullName>
    </submittedName>
</protein>
<reference evidence="1 2" key="1">
    <citation type="submission" date="2015-06" db="EMBL/GenBank/DDBJ databases">
        <title>Draft genome sequence of an Alphaproteobacteria species associated to the Mediterranean sponge Oscarella lobularis.</title>
        <authorList>
            <person name="Jourda C."/>
            <person name="Santini S."/>
            <person name="Claverie J.-M."/>
        </authorList>
    </citation>
    <scope>NUCLEOTIDE SEQUENCE [LARGE SCALE GENOMIC DNA]</scope>
    <source>
        <strain evidence="1">IGS</strain>
    </source>
</reference>
<organism evidence="1 2">
    <name type="scientific">Candidatus Rhodobacter oscarellae</name>
    <dbReference type="NCBI Taxonomy" id="1675527"/>
    <lineage>
        <taxon>Bacteria</taxon>
        <taxon>Pseudomonadati</taxon>
        <taxon>Pseudomonadota</taxon>
        <taxon>Alphaproteobacteria</taxon>
        <taxon>Rhodobacterales</taxon>
        <taxon>Rhodobacter group</taxon>
        <taxon>Rhodobacter</taxon>
    </lineage>
</organism>
<evidence type="ECO:0000313" key="1">
    <source>
        <dbReference type="EMBL" id="KMW59690.1"/>
    </source>
</evidence>
<sequence>MSPTYWRYSGGHRTYAAQSVRNMARRDILKSCDLGLGWSQKSLTNSEGFGFFDHIGTFENMPIS</sequence>